<dbReference type="AlphaFoldDB" id="A0A7L4ZTU3"/>
<dbReference type="OrthoDB" id="1424907at2"/>
<evidence type="ECO:0000313" key="2">
    <source>
        <dbReference type="Proteomes" id="UP000464657"/>
    </source>
</evidence>
<dbReference type="EMBL" id="CP019288">
    <property type="protein sequence ID" value="QHI38944.1"/>
    <property type="molecule type" value="Genomic_DNA"/>
</dbReference>
<name>A0A7L4ZTU3_9FLAO</name>
<keyword evidence="2" id="KW-1185">Reference proteome</keyword>
<gene>
    <name evidence="1" type="ORF">IMCC3317_43440</name>
</gene>
<sequence length="289" mass="32588">MKLNYTYLLLLISICFSCGNGTSQNQDHVTATIDNSKLSCDKITMENHTGKINKDEFSYGEKITLFYENMTGFVLQDSLAYPDMDIFVTNKKGDTVLSQKNLFKNTKEAYTEKDLNLRSKLTFATPMMPKNSYQMHINISDKNGDGYYNVKKDFSIVDNPLLKTKTVGLTYDVLYLYSQTRDLAIIDDKISPNESVYILLENLEGYDVDENGKVDLSASISLTDAKGKVINEVGELFPEPVSAKDLKDQLYASLSITEGSIDNPVTCLFKIRDKKSDKSFETSFDLTVE</sequence>
<dbReference type="Proteomes" id="UP000464657">
    <property type="component" value="Chromosome"/>
</dbReference>
<proteinExistence type="predicted"/>
<protein>
    <submittedName>
        <fullName evidence="1">Uncharacterized protein</fullName>
    </submittedName>
</protein>
<evidence type="ECO:0000313" key="1">
    <source>
        <dbReference type="EMBL" id="QHI38944.1"/>
    </source>
</evidence>
<reference evidence="1 2" key="1">
    <citation type="journal article" date="2013" name="Int. J. Syst. Evol. Microbiol.">
        <title>Kordia antarctica sp. nov., isolated from Antarctic seawater.</title>
        <authorList>
            <person name="Baek K."/>
            <person name="Choi A."/>
            <person name="Kang I."/>
            <person name="Lee K."/>
            <person name="Cho J.C."/>
        </authorList>
    </citation>
    <scope>NUCLEOTIDE SEQUENCE [LARGE SCALE GENOMIC DNA]</scope>
    <source>
        <strain evidence="1 2">IMCC3317</strain>
    </source>
</reference>
<accession>A0A7L4ZTU3</accession>
<dbReference type="KEGG" id="kan:IMCC3317_43440"/>
<organism evidence="1 2">
    <name type="scientific">Kordia antarctica</name>
    <dbReference type="NCBI Taxonomy" id="1218801"/>
    <lineage>
        <taxon>Bacteria</taxon>
        <taxon>Pseudomonadati</taxon>
        <taxon>Bacteroidota</taxon>
        <taxon>Flavobacteriia</taxon>
        <taxon>Flavobacteriales</taxon>
        <taxon>Flavobacteriaceae</taxon>
        <taxon>Kordia</taxon>
    </lineage>
</organism>
<dbReference type="RefSeq" id="WP_160131461.1">
    <property type="nucleotide sequence ID" value="NZ_CP019288.1"/>
</dbReference>